<dbReference type="PRINTS" id="PR00315">
    <property type="entry name" value="ELONGATNFCT"/>
</dbReference>
<dbReference type="InterPro" id="IPR004541">
    <property type="entry name" value="Transl_elong_EFTu/EF1A_bac/org"/>
</dbReference>
<evidence type="ECO:0000256" key="6">
    <source>
        <dbReference type="ARBA" id="ARBA00022842"/>
    </source>
</evidence>
<dbReference type="InterPro" id="IPR005225">
    <property type="entry name" value="Small_GTP-bd"/>
</dbReference>
<feature type="binding site" evidence="10">
    <location>
        <begin position="82"/>
        <end position="86"/>
    </location>
    <ligand>
        <name>GTP</name>
        <dbReference type="ChEBI" id="CHEBI:37565"/>
    </ligand>
</feature>
<feature type="binding site" evidence="10">
    <location>
        <position position="26"/>
    </location>
    <ligand>
        <name>Mg(2+)</name>
        <dbReference type="ChEBI" id="CHEBI:18420"/>
    </ligand>
</feature>
<comment type="catalytic activity">
    <reaction evidence="10">
        <text>GTP + H2O = GDP + phosphate + H(+)</text>
        <dbReference type="Rhea" id="RHEA:19669"/>
        <dbReference type="ChEBI" id="CHEBI:15377"/>
        <dbReference type="ChEBI" id="CHEBI:15378"/>
        <dbReference type="ChEBI" id="CHEBI:37565"/>
        <dbReference type="ChEBI" id="CHEBI:43474"/>
        <dbReference type="ChEBI" id="CHEBI:58189"/>
        <dbReference type="EC" id="3.6.5.3"/>
    </reaction>
</comment>
<dbReference type="PANTHER" id="PTHR43721:SF22">
    <property type="entry name" value="ELONGATION FACTOR TU, MITOCHONDRIAL"/>
    <property type="match status" value="1"/>
</dbReference>
<evidence type="ECO:0000256" key="10">
    <source>
        <dbReference type="HAMAP-Rule" id="MF_00118"/>
    </source>
</evidence>
<dbReference type="InterPro" id="IPR009001">
    <property type="entry name" value="Transl_elong_EF1A/Init_IF2_C"/>
</dbReference>
<dbReference type="GO" id="GO:0005525">
    <property type="term" value="F:GTP binding"/>
    <property type="evidence" value="ECO:0007669"/>
    <property type="project" value="UniProtKB-UniRule"/>
</dbReference>
<keyword evidence="15" id="KW-1185">Reference proteome</keyword>
<name>A0A7X2Z5K6_9BACL</name>
<dbReference type="Gene3D" id="2.40.30.10">
    <property type="entry name" value="Translation factors"/>
    <property type="match status" value="2"/>
</dbReference>
<dbReference type="FunFam" id="2.40.30.10:FF:000001">
    <property type="entry name" value="Elongation factor Tu"/>
    <property type="match status" value="1"/>
</dbReference>
<dbReference type="NCBIfam" id="TIGR00485">
    <property type="entry name" value="EF-Tu"/>
    <property type="match status" value="1"/>
</dbReference>
<dbReference type="EC" id="3.6.5.3" evidence="10"/>
<dbReference type="InterPro" id="IPR050055">
    <property type="entry name" value="EF-Tu_GTPase"/>
</dbReference>
<dbReference type="EMBL" id="WNZW01000018">
    <property type="protein sequence ID" value="MUG48002.1"/>
    <property type="molecule type" value="Genomic_DNA"/>
</dbReference>
<evidence type="ECO:0000256" key="7">
    <source>
        <dbReference type="ARBA" id="ARBA00022917"/>
    </source>
</evidence>
<keyword evidence="2 10" id="KW-0963">Cytoplasm</keyword>
<dbReference type="Pfam" id="PF03144">
    <property type="entry name" value="GTP_EFTU_D2"/>
    <property type="match status" value="1"/>
</dbReference>
<dbReference type="GO" id="GO:0005829">
    <property type="term" value="C:cytosol"/>
    <property type="evidence" value="ECO:0007669"/>
    <property type="project" value="TreeGrafter"/>
</dbReference>
<dbReference type="CDD" id="cd03707">
    <property type="entry name" value="EFTU_III"/>
    <property type="match status" value="1"/>
</dbReference>
<reference evidence="12 15" key="2">
    <citation type="submission" date="2021-03" db="EMBL/GenBank/DDBJ databases">
        <title>Antimicrobial resistance genes in bacteria isolated from Japanese honey, and their potential for conferring macrolide and lincosamide resistance in the American foulbrood pathogen Paenibacillus larvae.</title>
        <authorList>
            <person name="Okamoto M."/>
            <person name="Kumagai M."/>
            <person name="Kanamori H."/>
            <person name="Takamatsu D."/>
        </authorList>
    </citation>
    <scope>NUCLEOTIDE SEQUENCE [LARGE SCALE GENOMIC DNA]</scope>
    <source>
        <strain evidence="12 15">J15TS10</strain>
    </source>
</reference>
<accession>A0A7X2Z5K6</accession>
<evidence type="ECO:0000256" key="1">
    <source>
        <dbReference type="ARBA" id="ARBA00007249"/>
    </source>
</evidence>
<organism evidence="13 14">
    <name type="scientific">Paenibacillus woosongensis</name>
    <dbReference type="NCBI Taxonomy" id="307580"/>
    <lineage>
        <taxon>Bacteria</taxon>
        <taxon>Bacillati</taxon>
        <taxon>Bacillota</taxon>
        <taxon>Bacilli</taxon>
        <taxon>Bacillales</taxon>
        <taxon>Paenibacillaceae</taxon>
        <taxon>Paenibacillus</taxon>
    </lineage>
</organism>
<keyword evidence="6 10" id="KW-0460">Magnesium</keyword>
<dbReference type="Pfam" id="PF00009">
    <property type="entry name" value="GTP_EFTU"/>
    <property type="match status" value="1"/>
</dbReference>
<dbReference type="Pfam" id="PF03143">
    <property type="entry name" value="GTP_EFTU_D3"/>
    <property type="match status" value="1"/>
</dbReference>
<dbReference type="NCBIfam" id="NF009373">
    <property type="entry name" value="PRK12736.1"/>
    <property type="match status" value="1"/>
</dbReference>
<dbReference type="SUPFAM" id="SSF50447">
    <property type="entry name" value="Translation proteins"/>
    <property type="match status" value="1"/>
</dbReference>
<evidence type="ECO:0000313" key="12">
    <source>
        <dbReference type="EMBL" id="GIP61206.1"/>
    </source>
</evidence>
<comment type="similarity">
    <text evidence="1 10">Belongs to the TRAFAC class translation factor GTPase superfamily. Classic translation factor GTPase family. EF-Tu/EF-1A subfamily.</text>
</comment>
<dbReference type="HAMAP" id="MF_00118_B">
    <property type="entry name" value="EF_Tu_B"/>
    <property type="match status" value="1"/>
</dbReference>
<dbReference type="InterPro" id="IPR031157">
    <property type="entry name" value="G_TR_CS"/>
</dbReference>
<evidence type="ECO:0000256" key="9">
    <source>
        <dbReference type="ARBA" id="ARBA00029554"/>
    </source>
</evidence>
<dbReference type="NCBIfam" id="NF009372">
    <property type="entry name" value="PRK12735.1"/>
    <property type="match status" value="1"/>
</dbReference>
<dbReference type="GO" id="GO:0003924">
    <property type="term" value="F:GTPase activity"/>
    <property type="evidence" value="ECO:0007669"/>
    <property type="project" value="UniProtKB-UniRule"/>
</dbReference>
<dbReference type="NCBIfam" id="NF000766">
    <property type="entry name" value="PRK00049.1"/>
    <property type="match status" value="1"/>
</dbReference>
<reference evidence="13 14" key="1">
    <citation type="submission" date="2019-11" db="EMBL/GenBank/DDBJ databases">
        <title>Draft genome sequences of five Paenibacillus species of dairy origin.</title>
        <authorList>
            <person name="Olajide A.M."/>
            <person name="Chen S."/>
            <person name="Lapointe G."/>
        </authorList>
    </citation>
    <scope>NUCLEOTIDE SEQUENCE [LARGE SCALE GENOMIC DNA]</scope>
    <source>
        <strain evidence="13 14">12CR55</strain>
    </source>
</reference>
<evidence type="ECO:0000256" key="4">
    <source>
        <dbReference type="ARBA" id="ARBA00022768"/>
    </source>
</evidence>
<keyword evidence="10" id="KW-0479">Metal-binding</keyword>
<dbReference type="AlphaFoldDB" id="A0A7X2Z5K6"/>
<dbReference type="SUPFAM" id="SSF52540">
    <property type="entry name" value="P-loop containing nucleoside triphosphate hydrolases"/>
    <property type="match status" value="1"/>
</dbReference>
<dbReference type="FunFam" id="3.40.50.300:FF:000003">
    <property type="entry name" value="Elongation factor Tu"/>
    <property type="match status" value="1"/>
</dbReference>
<evidence type="ECO:0000256" key="5">
    <source>
        <dbReference type="ARBA" id="ARBA00022801"/>
    </source>
</evidence>
<feature type="binding site" evidence="10">
    <location>
        <begin position="137"/>
        <end position="140"/>
    </location>
    <ligand>
        <name>GTP</name>
        <dbReference type="ChEBI" id="CHEBI:37565"/>
    </ligand>
</feature>
<dbReference type="NCBIfam" id="TIGR00231">
    <property type="entry name" value="small_GTP"/>
    <property type="match status" value="1"/>
</dbReference>
<evidence type="ECO:0000313" key="13">
    <source>
        <dbReference type="EMBL" id="MUG48002.1"/>
    </source>
</evidence>
<keyword evidence="7 10" id="KW-0648">Protein biosynthesis</keyword>
<comment type="caution">
    <text evidence="13">The sequence shown here is derived from an EMBL/GenBank/DDBJ whole genome shotgun (WGS) entry which is preliminary data.</text>
</comment>
<comment type="subunit">
    <text evidence="10">Monomer.</text>
</comment>
<dbReference type="SUPFAM" id="SSF50465">
    <property type="entry name" value="EF-Tu/eEF-1alpha/eIF2-gamma C-terminal domain"/>
    <property type="match status" value="1"/>
</dbReference>
<dbReference type="PROSITE" id="PS51722">
    <property type="entry name" value="G_TR_2"/>
    <property type="match status" value="1"/>
</dbReference>
<evidence type="ECO:0000256" key="3">
    <source>
        <dbReference type="ARBA" id="ARBA00022741"/>
    </source>
</evidence>
<keyword evidence="4 10" id="KW-0251">Elongation factor</keyword>
<dbReference type="GO" id="GO:0003746">
    <property type="term" value="F:translation elongation factor activity"/>
    <property type="evidence" value="ECO:0007669"/>
    <property type="project" value="UniProtKB-UniRule"/>
</dbReference>
<sequence length="397" mass="43573">MAKAKYERTKPHVNIGTIGHVDHGKTTLTAAITTVLTKTYGGGSAIAYDQIDKAPEERERGITISTSHVEYESANRHYAHVDCPGHADYVKNMITGAAQMDGAILVVSAADGPMPQTREHILLSRNVGVPYIVVFLNKCDMVEDEELLELVEMEVRDLLNEYEFPGDDTPIIRGSAREALQNPDGDYAKKIIEMFEIIDEYIPLPERPVDKPFLMPVEDVFSITGRGTVATGRVERGTVKVGDEVEIVGIAEETKKSVVTGVEMFRKLLDSAEAGDNIGALLRGVDRTQIERGQVLAKPASVNPHTEFTAQVYVLTKEEGGRHKPFFTGYRPQFYFRTTDVTGIINLPEGTEMVMPGDNIEVTVQLIAPIAIEEGTRFSIREGGRTVGSGAVVSIQK</sequence>
<feature type="domain" description="Tr-type G" evidence="11">
    <location>
        <begin position="10"/>
        <end position="209"/>
    </location>
</feature>
<proteinExistence type="inferred from homology"/>
<keyword evidence="5 10" id="KW-0378">Hydrolase</keyword>
<keyword evidence="3 10" id="KW-0547">Nucleotide-binding</keyword>
<comment type="function">
    <text evidence="10">GTP hydrolase that promotes the GTP-dependent binding of aminoacyl-tRNA to the A-site of ribosomes during protein biosynthesis.</text>
</comment>
<dbReference type="InterPro" id="IPR041709">
    <property type="entry name" value="EF-Tu_GTP-bd"/>
</dbReference>
<dbReference type="Proteomes" id="UP000681290">
    <property type="component" value="Unassembled WGS sequence"/>
</dbReference>
<dbReference type="EMBL" id="BOSM01000015">
    <property type="protein sequence ID" value="GIP61206.1"/>
    <property type="molecule type" value="Genomic_DNA"/>
</dbReference>
<evidence type="ECO:0000259" key="11">
    <source>
        <dbReference type="PROSITE" id="PS51722"/>
    </source>
</evidence>
<dbReference type="InterPro" id="IPR000795">
    <property type="entry name" value="T_Tr_GTP-bd_dom"/>
</dbReference>
<dbReference type="RefSeq" id="WP_155613355.1">
    <property type="nucleotide sequence ID" value="NZ_BOSM01000015.1"/>
</dbReference>
<dbReference type="Gene3D" id="3.40.50.300">
    <property type="entry name" value="P-loop containing nucleotide triphosphate hydrolases"/>
    <property type="match status" value="1"/>
</dbReference>
<dbReference type="InterPro" id="IPR004161">
    <property type="entry name" value="EFTu-like_2"/>
</dbReference>
<dbReference type="PROSITE" id="PS00301">
    <property type="entry name" value="G_TR_1"/>
    <property type="match status" value="1"/>
</dbReference>
<dbReference type="InterPro" id="IPR009000">
    <property type="entry name" value="Transl_B-barrel_sf"/>
</dbReference>
<keyword evidence="8 10" id="KW-0342">GTP-binding</keyword>
<gene>
    <name evidence="10 13" type="primary">tuf</name>
    <name evidence="13" type="ORF">GNP95_23960</name>
    <name evidence="12" type="ORF">J15TS10_50200</name>
</gene>
<dbReference type="Proteomes" id="UP000447876">
    <property type="component" value="Unassembled WGS sequence"/>
</dbReference>
<comment type="subcellular location">
    <subcellularLocation>
        <location evidence="10">Cytoplasm</location>
    </subcellularLocation>
</comment>
<dbReference type="GO" id="GO:0000287">
    <property type="term" value="F:magnesium ion binding"/>
    <property type="evidence" value="ECO:0007669"/>
    <property type="project" value="UniProtKB-UniRule"/>
</dbReference>
<dbReference type="InterPro" id="IPR033720">
    <property type="entry name" value="EFTU_2"/>
</dbReference>
<dbReference type="CDD" id="cd01884">
    <property type="entry name" value="EF_Tu"/>
    <property type="match status" value="1"/>
</dbReference>
<dbReference type="PANTHER" id="PTHR43721">
    <property type="entry name" value="ELONGATION FACTOR TU-RELATED"/>
    <property type="match status" value="1"/>
</dbReference>
<protein>
    <recommendedName>
        <fullName evidence="9 10">Elongation factor Tu</fullName>
        <shortName evidence="10">EF-Tu</shortName>
        <ecNumber evidence="10">3.6.5.3</ecNumber>
    </recommendedName>
</protein>
<evidence type="ECO:0000256" key="2">
    <source>
        <dbReference type="ARBA" id="ARBA00022490"/>
    </source>
</evidence>
<evidence type="ECO:0000313" key="15">
    <source>
        <dbReference type="Proteomes" id="UP000681290"/>
    </source>
</evidence>
<dbReference type="OrthoDB" id="9804504at2"/>
<dbReference type="InterPro" id="IPR027417">
    <property type="entry name" value="P-loop_NTPase"/>
</dbReference>
<dbReference type="InterPro" id="IPR004160">
    <property type="entry name" value="Transl_elong_EFTu/EF1A_C"/>
</dbReference>
<dbReference type="CDD" id="cd03697">
    <property type="entry name" value="EFTU_II"/>
    <property type="match status" value="1"/>
</dbReference>
<evidence type="ECO:0000256" key="8">
    <source>
        <dbReference type="ARBA" id="ARBA00023134"/>
    </source>
</evidence>
<evidence type="ECO:0000313" key="14">
    <source>
        <dbReference type="Proteomes" id="UP000447876"/>
    </source>
</evidence>
<feature type="binding site" evidence="10">
    <location>
        <begin position="19"/>
        <end position="26"/>
    </location>
    <ligand>
        <name>GTP</name>
        <dbReference type="ChEBI" id="CHEBI:37565"/>
    </ligand>
</feature>